<gene>
    <name evidence="3" type="ORF">A7P90_05575</name>
</gene>
<dbReference type="Proteomes" id="UP000077589">
    <property type="component" value="Unassembled WGS sequence"/>
</dbReference>
<evidence type="ECO:0000256" key="1">
    <source>
        <dbReference type="SAM" id="MobiDB-lite"/>
    </source>
</evidence>
<feature type="compositionally biased region" description="Polar residues" evidence="1">
    <location>
        <begin position="219"/>
        <end position="233"/>
    </location>
</feature>
<evidence type="ECO:0000259" key="2">
    <source>
        <dbReference type="Pfam" id="PF07157"/>
    </source>
</evidence>
<evidence type="ECO:0000313" key="3">
    <source>
        <dbReference type="EMBL" id="OAM18745.1"/>
    </source>
</evidence>
<dbReference type="Pfam" id="PF07157">
    <property type="entry name" value="DNA_circ_N"/>
    <property type="match status" value="1"/>
</dbReference>
<comment type="caution">
    <text evidence="3">The sequence shown here is derived from an EMBL/GenBank/DDBJ whole genome shotgun (WGS) entry which is preliminary data.</text>
</comment>
<name>A0A1A9RI22_EIKCO</name>
<sequence>MALREASFKGVPFKVDETEGQFGRRNVLHQYPYRDLPFAEDLGREVRRFSVHAFVLTQPEYDALVEALESEGPGTLIHPWYGSVFVQHDGQQSVTYPRAEGGRFDFRLSFVEAGENNEPDVQEDAGGLLSGLVDDALSQVGMKFEAEWLRDIDGWLDVAAQRADELMKGFEYYLTPLERGLAGVERLTSGGRGLLAKPIELYYRVAGLIRKIADPFQRDTGSSWQADKSQSAGNLAEMPAFQVTSRPDRDRAMLDTLRGREPQISARPQWTLPYSQRNQTDLPLMPPSLADAVRRTLVLEQARGIGSHDYASQSELLSDRDLALFALHNEMQQASGRLFRALDAVQAQVVRTAQARLPTIRELAVVETLDNLPALLVAYRVNGSIEAYEDVVARNHVRHPLFVPAGRVEVLRDGE</sequence>
<evidence type="ECO:0000313" key="4">
    <source>
        <dbReference type="Proteomes" id="UP000077589"/>
    </source>
</evidence>
<dbReference type="OrthoDB" id="378644at2"/>
<reference evidence="4" key="1">
    <citation type="submission" date="2016-05" db="EMBL/GenBank/DDBJ databases">
        <title>Draft genome of Corynebacterium afermentans subsp. afermentans LCDC 88199T.</title>
        <authorList>
            <person name="Bernier A.-M."/>
            <person name="Bernard K."/>
        </authorList>
    </citation>
    <scope>NUCLEOTIDE SEQUENCE [LARGE SCALE GENOMIC DNA]</scope>
    <source>
        <strain evidence="4">NML04-0072</strain>
    </source>
</reference>
<protein>
    <recommendedName>
        <fullName evidence="2">DNA circulation N-terminal domain-containing protein</fullName>
    </recommendedName>
</protein>
<dbReference type="EMBL" id="LXSG01000032">
    <property type="protein sequence ID" value="OAM18745.1"/>
    <property type="molecule type" value="Genomic_DNA"/>
</dbReference>
<feature type="domain" description="DNA circulation N-terminal" evidence="2">
    <location>
        <begin position="3"/>
        <end position="84"/>
    </location>
</feature>
<proteinExistence type="predicted"/>
<feature type="region of interest" description="Disordered" evidence="1">
    <location>
        <begin position="219"/>
        <end position="242"/>
    </location>
</feature>
<dbReference type="InterPro" id="IPR009826">
    <property type="entry name" value="DNA_circ_N"/>
</dbReference>
<dbReference type="RefSeq" id="WP_064087704.1">
    <property type="nucleotide sequence ID" value="NZ_LXSG01000032.1"/>
</dbReference>
<organism evidence="3 4">
    <name type="scientific">Eikenella corrodens</name>
    <dbReference type="NCBI Taxonomy" id="539"/>
    <lineage>
        <taxon>Bacteria</taxon>
        <taxon>Pseudomonadati</taxon>
        <taxon>Pseudomonadota</taxon>
        <taxon>Betaproteobacteria</taxon>
        <taxon>Neisseriales</taxon>
        <taxon>Neisseriaceae</taxon>
        <taxon>Eikenella</taxon>
    </lineage>
</organism>
<dbReference type="AlphaFoldDB" id="A0A1A9RI22"/>
<accession>A0A1A9RI22</accession>